<comment type="caution">
    <text evidence="2">The sequence shown here is derived from an EMBL/GenBank/DDBJ whole genome shotgun (WGS) entry which is preliminary data.</text>
</comment>
<dbReference type="Gene3D" id="3.10.129.10">
    <property type="entry name" value="Hotdog Thioesterase"/>
    <property type="match status" value="1"/>
</dbReference>
<keyword evidence="3" id="KW-1185">Reference proteome</keyword>
<accession>A0ABT6CP88</accession>
<evidence type="ECO:0000313" key="3">
    <source>
        <dbReference type="Proteomes" id="UP001222770"/>
    </source>
</evidence>
<proteinExistence type="predicted"/>
<evidence type="ECO:0000313" key="2">
    <source>
        <dbReference type="EMBL" id="MDF8335043.1"/>
    </source>
</evidence>
<organism evidence="2 3">
    <name type="scientific">Novosphingobium cyanobacteriorum</name>
    <dbReference type="NCBI Taxonomy" id="3024215"/>
    <lineage>
        <taxon>Bacteria</taxon>
        <taxon>Pseudomonadati</taxon>
        <taxon>Pseudomonadota</taxon>
        <taxon>Alphaproteobacteria</taxon>
        <taxon>Sphingomonadales</taxon>
        <taxon>Sphingomonadaceae</taxon>
        <taxon>Novosphingobium</taxon>
    </lineage>
</organism>
<dbReference type="Pfam" id="PF03061">
    <property type="entry name" value="4HBT"/>
    <property type="match status" value="1"/>
</dbReference>
<reference evidence="2 3" key="1">
    <citation type="submission" date="2023-03" db="EMBL/GenBank/DDBJ databases">
        <title>Novosphingobium cyanobacteriorum sp. nov., isolated from a eutrophic reservoir during the Microcystis bloom period.</title>
        <authorList>
            <person name="Kang M."/>
            <person name="Le V."/>
            <person name="Ko S.-R."/>
            <person name="Lee S.-A."/>
            <person name="Ahn C.-Y."/>
        </authorList>
    </citation>
    <scope>NUCLEOTIDE SEQUENCE [LARGE SCALE GENOMIC DNA]</scope>
    <source>
        <strain evidence="2 3">HBC54</strain>
    </source>
</reference>
<protein>
    <submittedName>
        <fullName evidence="2">PaaI family thioesterase</fullName>
    </submittedName>
</protein>
<dbReference type="CDD" id="cd03443">
    <property type="entry name" value="PaaI_thioesterase"/>
    <property type="match status" value="1"/>
</dbReference>
<dbReference type="Proteomes" id="UP001222770">
    <property type="component" value="Unassembled WGS sequence"/>
</dbReference>
<name>A0ABT6CP88_9SPHN</name>
<dbReference type="InterPro" id="IPR029069">
    <property type="entry name" value="HotDog_dom_sf"/>
</dbReference>
<dbReference type="SUPFAM" id="SSF54637">
    <property type="entry name" value="Thioesterase/thiol ester dehydrase-isomerase"/>
    <property type="match status" value="1"/>
</dbReference>
<feature type="domain" description="Thioesterase" evidence="1">
    <location>
        <begin position="68"/>
        <end position="143"/>
    </location>
</feature>
<dbReference type="RefSeq" id="WP_277279833.1">
    <property type="nucleotide sequence ID" value="NZ_JAROCY010000020.1"/>
</dbReference>
<evidence type="ECO:0000259" key="1">
    <source>
        <dbReference type="Pfam" id="PF03061"/>
    </source>
</evidence>
<sequence length="157" mass="16862">MPHTTLHADAPFKGHLQHIAEGEWADWYTWGSIDPFEALAGPFYLRRDSEKGGIQCGFRPAEQNRNGHGMIHGGSLMTFADFCLFAIASSAGEEIHGVTVTMNSEFVGPAQAGQLLLGHGEVVRSGGSLVFVRGTITADGNPVLAFSGTIKRIRPRA</sequence>
<dbReference type="InterPro" id="IPR006683">
    <property type="entry name" value="Thioestr_dom"/>
</dbReference>
<dbReference type="EMBL" id="JAROCY010000020">
    <property type="protein sequence ID" value="MDF8335043.1"/>
    <property type="molecule type" value="Genomic_DNA"/>
</dbReference>
<gene>
    <name evidence="2" type="ORF">POM99_17690</name>
</gene>